<protein>
    <submittedName>
        <fullName evidence="1">Uncharacterized protein</fullName>
    </submittedName>
</protein>
<sequence length="57" mass="6066">MAGTAVVLGYAAATEAAWDPRTAVLLALAAVWLPQTLITADRHHRARDAVRRDRAGA</sequence>
<gene>
    <name evidence="1" type="ORF">J2S43_007879</name>
</gene>
<evidence type="ECO:0000313" key="1">
    <source>
        <dbReference type="EMBL" id="MDP9799367.1"/>
    </source>
</evidence>
<evidence type="ECO:0000313" key="2">
    <source>
        <dbReference type="Proteomes" id="UP001240984"/>
    </source>
</evidence>
<dbReference type="RefSeq" id="WP_306838182.1">
    <property type="nucleotide sequence ID" value="NZ_JAUSRA010000001.1"/>
</dbReference>
<comment type="caution">
    <text evidence="1">The sequence shown here is derived from an EMBL/GenBank/DDBJ whole genome shotgun (WGS) entry which is preliminary data.</text>
</comment>
<dbReference type="EMBL" id="JAUSRA010000001">
    <property type="protein sequence ID" value="MDP9799367.1"/>
    <property type="molecule type" value="Genomic_DNA"/>
</dbReference>
<proteinExistence type="predicted"/>
<dbReference type="Proteomes" id="UP001240984">
    <property type="component" value="Unassembled WGS sequence"/>
</dbReference>
<name>A0ABT9N6P0_9ACTN</name>
<accession>A0ABT9N6P0</accession>
<organism evidence="1 2">
    <name type="scientific">Catenuloplanes nepalensis</name>
    <dbReference type="NCBI Taxonomy" id="587533"/>
    <lineage>
        <taxon>Bacteria</taxon>
        <taxon>Bacillati</taxon>
        <taxon>Actinomycetota</taxon>
        <taxon>Actinomycetes</taxon>
        <taxon>Micromonosporales</taxon>
        <taxon>Micromonosporaceae</taxon>
        <taxon>Catenuloplanes</taxon>
    </lineage>
</organism>
<reference evidence="1 2" key="1">
    <citation type="submission" date="2023-07" db="EMBL/GenBank/DDBJ databases">
        <title>Sequencing the genomes of 1000 actinobacteria strains.</title>
        <authorList>
            <person name="Klenk H.-P."/>
        </authorList>
    </citation>
    <scope>NUCLEOTIDE SEQUENCE [LARGE SCALE GENOMIC DNA]</scope>
    <source>
        <strain evidence="1 2">DSM 44710</strain>
    </source>
</reference>
<keyword evidence="2" id="KW-1185">Reference proteome</keyword>